<dbReference type="InterPro" id="IPR018247">
    <property type="entry name" value="EF_Hand_1_Ca_BS"/>
</dbReference>
<reference evidence="4 5" key="2">
    <citation type="submission" date="2018-11" db="EMBL/GenBank/DDBJ databases">
        <authorList>
            <consortium name="Pathogen Informatics"/>
        </authorList>
    </citation>
    <scope>NUCLEOTIDE SEQUENCE [LARGE SCALE GENOMIC DNA]</scope>
</reference>
<dbReference type="Proteomes" id="UP000271098">
    <property type="component" value="Unassembled WGS sequence"/>
</dbReference>
<dbReference type="InterPro" id="IPR011992">
    <property type="entry name" value="EF-hand-dom_pair"/>
</dbReference>
<evidence type="ECO:0000313" key="4">
    <source>
        <dbReference type="EMBL" id="VDN42744.1"/>
    </source>
</evidence>
<evidence type="ECO:0000256" key="1">
    <source>
        <dbReference type="ARBA" id="ARBA00022837"/>
    </source>
</evidence>
<dbReference type="Pfam" id="PF13499">
    <property type="entry name" value="EF-hand_7"/>
    <property type="match status" value="1"/>
</dbReference>
<dbReference type="SUPFAM" id="SSF47473">
    <property type="entry name" value="EF-hand"/>
    <property type="match status" value="1"/>
</dbReference>
<proteinExistence type="predicted"/>
<dbReference type="PROSITE" id="PS50222">
    <property type="entry name" value="EF_HAND_2"/>
    <property type="match status" value="1"/>
</dbReference>
<reference evidence="6" key="1">
    <citation type="submission" date="2016-06" db="UniProtKB">
        <authorList>
            <consortium name="WormBaseParasite"/>
        </authorList>
    </citation>
    <scope>IDENTIFICATION</scope>
</reference>
<dbReference type="OrthoDB" id="26525at2759"/>
<dbReference type="WBParaSite" id="GPUH_0002439501-mRNA-1">
    <property type="protein sequence ID" value="GPUH_0002439501-mRNA-1"/>
    <property type="gene ID" value="GPUH_0002439501"/>
</dbReference>
<dbReference type="GO" id="GO:0005509">
    <property type="term" value="F:calcium ion binding"/>
    <property type="evidence" value="ECO:0007669"/>
    <property type="project" value="InterPro"/>
</dbReference>
<evidence type="ECO:0000313" key="6">
    <source>
        <dbReference type="WBParaSite" id="GPUH_0002439501-mRNA-1"/>
    </source>
</evidence>
<keyword evidence="1" id="KW-0106">Calcium</keyword>
<gene>
    <name evidence="4" type="ORF">GPUH_LOCUS24365</name>
</gene>
<dbReference type="AlphaFoldDB" id="A0A183ETS4"/>
<name>A0A183ETS4_9BILA</name>
<dbReference type="EMBL" id="UYRT01100914">
    <property type="protein sequence ID" value="VDN42744.1"/>
    <property type="molecule type" value="Genomic_DNA"/>
</dbReference>
<dbReference type="CDD" id="cd00051">
    <property type="entry name" value="EFh"/>
    <property type="match status" value="1"/>
</dbReference>
<evidence type="ECO:0000313" key="5">
    <source>
        <dbReference type="Proteomes" id="UP000271098"/>
    </source>
</evidence>
<dbReference type="Gene3D" id="1.10.238.10">
    <property type="entry name" value="EF-hand"/>
    <property type="match status" value="1"/>
</dbReference>
<feature type="compositionally biased region" description="Low complexity" evidence="2">
    <location>
        <begin position="21"/>
        <end position="33"/>
    </location>
</feature>
<evidence type="ECO:0000256" key="2">
    <source>
        <dbReference type="SAM" id="MobiDB-lite"/>
    </source>
</evidence>
<accession>A0A183ETS4</accession>
<dbReference type="PROSITE" id="PS00018">
    <property type="entry name" value="EF_HAND_1"/>
    <property type="match status" value="1"/>
</dbReference>
<evidence type="ECO:0000259" key="3">
    <source>
        <dbReference type="PROSITE" id="PS50222"/>
    </source>
</evidence>
<keyword evidence="5" id="KW-1185">Reference proteome</keyword>
<dbReference type="InterPro" id="IPR002048">
    <property type="entry name" value="EF_hand_dom"/>
</dbReference>
<sequence length="126" mass="13475">QTPAQFATPEQPKAGTPFAPSGADSGNSGSASNIRLPPVDKTVDLDGDGALSLAEVQYAAFVHHGLSSNVVESLFNEVDKNRDGYLTSIEFNDIRPLVLAKAESAAQRYLQVVFIFSQFSKPGTFE</sequence>
<feature type="region of interest" description="Disordered" evidence="2">
    <location>
        <begin position="1"/>
        <end position="40"/>
    </location>
</feature>
<protein>
    <submittedName>
        <fullName evidence="6">EF-hand domain-containing protein</fullName>
    </submittedName>
</protein>
<feature type="domain" description="EF-hand" evidence="3">
    <location>
        <begin position="66"/>
        <end position="101"/>
    </location>
</feature>
<organism evidence="6">
    <name type="scientific">Gongylonema pulchrum</name>
    <dbReference type="NCBI Taxonomy" id="637853"/>
    <lineage>
        <taxon>Eukaryota</taxon>
        <taxon>Metazoa</taxon>
        <taxon>Ecdysozoa</taxon>
        <taxon>Nematoda</taxon>
        <taxon>Chromadorea</taxon>
        <taxon>Rhabditida</taxon>
        <taxon>Spirurina</taxon>
        <taxon>Spiruromorpha</taxon>
        <taxon>Spiruroidea</taxon>
        <taxon>Gongylonematidae</taxon>
        <taxon>Gongylonema</taxon>
    </lineage>
</organism>